<sequence length="639" mass="72555">MLLGAEEFSTSMKSLPAICEETENDKEKLENWRDNDYCTDPPIVTDGEFVIGMKFNSREVVVVAIKDYTIRRGVDYQVYESEPTTFYAKYVQYGNNCNWLIKQKSLPSICEETENDKEKLENWRDNDYYTAPSSPFRNPRKLTHHREVETLPPKLTIVAPHSLSSLSPLTLSLSLSPLTLSLQEETLSLSPLTVVAPIHHSPALTTLHTAALLTVAPLRHLALIVAVPSSPSSSPPNQRKAFAITTHHSRRYHSPLQEDSVLTHIPTHIHRRFFSLRGHITKTLCSTESPSSFARRTREFRGFIPLTQATVHFSLFEKENIADKDVSEMFQRIIDACRVERISDGITTYGREGNSLHPIVPQAAPSSFHLSSNRGYEFYCSITLMTDMDFTIVPVVVDLACVRDAMNRLDNDSNKINPLESTISSGMDCSLVSFIVIYELIIYPVIVFGGFILFEMKYVTDKATMQEIFSIDHESRQQDFVIKLYIEFEHLTYSVEEADGDMDWKGYSSESEDEFEGNYKIDDPSIGGDDVDYINELDVEEVANVLTRQHPFEKPSFMRTLDLVALNASEFFEYLTAYPPIVTNDKFVIGIEFSSKEVVVVAIKEAIKSLVEADLSLKVRYVIGDVQAKFNYTMNYHKA</sequence>
<evidence type="ECO:0000256" key="2">
    <source>
        <dbReference type="SAM" id="Phobius"/>
    </source>
</evidence>
<dbReference type="Gene3D" id="3.30.499.10">
    <property type="entry name" value="Aconitase, domain 3"/>
    <property type="match status" value="1"/>
</dbReference>
<organism evidence="3 4">
    <name type="scientific">Arachis hypogaea</name>
    <name type="common">Peanut</name>
    <dbReference type="NCBI Taxonomy" id="3818"/>
    <lineage>
        <taxon>Eukaryota</taxon>
        <taxon>Viridiplantae</taxon>
        <taxon>Streptophyta</taxon>
        <taxon>Embryophyta</taxon>
        <taxon>Tracheophyta</taxon>
        <taxon>Spermatophyta</taxon>
        <taxon>Magnoliopsida</taxon>
        <taxon>eudicotyledons</taxon>
        <taxon>Gunneridae</taxon>
        <taxon>Pentapetalae</taxon>
        <taxon>rosids</taxon>
        <taxon>fabids</taxon>
        <taxon>Fabales</taxon>
        <taxon>Fabaceae</taxon>
        <taxon>Papilionoideae</taxon>
        <taxon>50 kb inversion clade</taxon>
        <taxon>dalbergioids sensu lato</taxon>
        <taxon>Dalbergieae</taxon>
        <taxon>Pterocarpus clade</taxon>
        <taxon>Arachis</taxon>
    </lineage>
</organism>
<evidence type="ECO:0000313" key="4">
    <source>
        <dbReference type="Proteomes" id="UP000289738"/>
    </source>
</evidence>
<protein>
    <recommendedName>
        <fullName evidence="5">Transposase MuDR plant domain-containing protein</fullName>
    </recommendedName>
</protein>
<dbReference type="Proteomes" id="UP000289738">
    <property type="component" value="Chromosome A02"/>
</dbReference>
<comment type="caution">
    <text evidence="3">The sequence shown here is derived from an EMBL/GenBank/DDBJ whole genome shotgun (WGS) entry which is preliminary data.</text>
</comment>
<dbReference type="InterPro" id="IPR015931">
    <property type="entry name" value="Acnase/IPM_dHydase_lsu_aba_1/3"/>
</dbReference>
<dbReference type="EMBL" id="SDMP01000002">
    <property type="protein sequence ID" value="RYR72592.1"/>
    <property type="molecule type" value="Genomic_DNA"/>
</dbReference>
<name>A0A445EAT5_ARAHY</name>
<evidence type="ECO:0008006" key="5">
    <source>
        <dbReference type="Google" id="ProtNLM"/>
    </source>
</evidence>
<dbReference type="STRING" id="3818.A0A445EAT5"/>
<keyword evidence="2" id="KW-1133">Transmembrane helix</keyword>
<keyword evidence="2" id="KW-0812">Transmembrane</keyword>
<reference evidence="3 4" key="1">
    <citation type="submission" date="2019-01" db="EMBL/GenBank/DDBJ databases">
        <title>Sequencing of cultivated peanut Arachis hypogaea provides insights into genome evolution and oil improvement.</title>
        <authorList>
            <person name="Chen X."/>
        </authorList>
    </citation>
    <scope>NUCLEOTIDE SEQUENCE [LARGE SCALE GENOMIC DNA]</scope>
    <source>
        <strain evidence="4">cv. Fuhuasheng</strain>
        <tissue evidence="3">Leaves</tissue>
    </source>
</reference>
<keyword evidence="2" id="KW-0472">Membrane</keyword>
<dbReference type="AlphaFoldDB" id="A0A445EAT5"/>
<gene>
    <name evidence="3" type="ORF">Ahy_A02g006817</name>
</gene>
<evidence type="ECO:0000313" key="3">
    <source>
        <dbReference type="EMBL" id="RYR72592.1"/>
    </source>
</evidence>
<proteinExistence type="predicted"/>
<evidence type="ECO:0000256" key="1">
    <source>
        <dbReference type="ARBA" id="ARBA00023004"/>
    </source>
</evidence>
<accession>A0A445EAT5</accession>
<feature type="transmembrane region" description="Helical" evidence="2">
    <location>
        <begin position="431"/>
        <end position="454"/>
    </location>
</feature>
<keyword evidence="1" id="KW-0408">Iron</keyword>
<keyword evidence="4" id="KW-1185">Reference proteome</keyword>